<feature type="modified residue" description="4-aspartylphosphate" evidence="2">
    <location>
        <position position="52"/>
    </location>
</feature>
<dbReference type="Proteomes" id="UP000295727">
    <property type="component" value="Chromosome 3"/>
</dbReference>
<dbReference type="Gene3D" id="3.40.50.2300">
    <property type="match status" value="1"/>
</dbReference>
<sequence length="127" mass="13629">MALVCIVDDDVLVRKSLTSLLQSAGHMAAPFASGEEFLASPRHECAACILLDLKLKGMSGLEVQRRLNEEHVAVPVVFISSQADDEAVRRAIERGARAFLHKPFSSDEMLEVVESIAIGQAGKPAGS</sequence>
<reference evidence="4 5" key="1">
    <citation type="submission" date="2019-03" db="EMBL/GenBank/DDBJ databases">
        <title>Paraburkholderia sp. 7MH5, isolated from subtropical forest soil.</title>
        <authorList>
            <person name="Gao Z.-H."/>
            <person name="Qiu L.-H."/>
        </authorList>
    </citation>
    <scope>NUCLEOTIDE SEQUENCE [LARGE SCALE GENOMIC DNA]</scope>
    <source>
        <strain evidence="4 5">7MH5</strain>
    </source>
</reference>
<keyword evidence="1 2" id="KW-0597">Phosphoprotein</keyword>
<evidence type="ECO:0000256" key="2">
    <source>
        <dbReference type="PROSITE-ProRule" id="PRU00169"/>
    </source>
</evidence>
<dbReference type="EMBL" id="CP038150">
    <property type="protein sequence ID" value="QBR02426.1"/>
    <property type="molecule type" value="Genomic_DNA"/>
</dbReference>
<dbReference type="Pfam" id="PF00072">
    <property type="entry name" value="Response_reg"/>
    <property type="match status" value="1"/>
</dbReference>
<dbReference type="InterPro" id="IPR011006">
    <property type="entry name" value="CheY-like_superfamily"/>
</dbReference>
<dbReference type="PROSITE" id="PS50110">
    <property type="entry name" value="RESPONSE_REGULATORY"/>
    <property type="match status" value="1"/>
</dbReference>
<dbReference type="PANTHER" id="PTHR44591:SF25">
    <property type="entry name" value="CHEMOTAXIS TWO-COMPONENT RESPONSE REGULATOR"/>
    <property type="match status" value="1"/>
</dbReference>
<evidence type="ECO:0000256" key="1">
    <source>
        <dbReference type="ARBA" id="ARBA00022553"/>
    </source>
</evidence>
<accession>A0A4P7D1E6</accession>
<dbReference type="InterPro" id="IPR001789">
    <property type="entry name" value="Sig_transdc_resp-reg_receiver"/>
</dbReference>
<dbReference type="PANTHER" id="PTHR44591">
    <property type="entry name" value="STRESS RESPONSE REGULATOR PROTEIN 1"/>
    <property type="match status" value="1"/>
</dbReference>
<keyword evidence="5" id="KW-1185">Reference proteome</keyword>
<dbReference type="InterPro" id="IPR050595">
    <property type="entry name" value="Bact_response_regulator"/>
</dbReference>
<name>A0A4P7D1E6_9BURK</name>
<gene>
    <name evidence="4" type="ORF">E1956_33255</name>
</gene>
<evidence type="ECO:0000313" key="5">
    <source>
        <dbReference type="Proteomes" id="UP000295727"/>
    </source>
</evidence>
<dbReference type="AlphaFoldDB" id="A0A4P7D1E6"/>
<dbReference type="SUPFAM" id="SSF52172">
    <property type="entry name" value="CheY-like"/>
    <property type="match status" value="1"/>
</dbReference>
<evidence type="ECO:0000259" key="3">
    <source>
        <dbReference type="PROSITE" id="PS50110"/>
    </source>
</evidence>
<organism evidence="4 5">
    <name type="scientific">Paraburkholderia pallida</name>
    <dbReference type="NCBI Taxonomy" id="2547399"/>
    <lineage>
        <taxon>Bacteria</taxon>
        <taxon>Pseudomonadati</taxon>
        <taxon>Pseudomonadota</taxon>
        <taxon>Betaproteobacteria</taxon>
        <taxon>Burkholderiales</taxon>
        <taxon>Burkholderiaceae</taxon>
        <taxon>Paraburkholderia</taxon>
    </lineage>
</organism>
<dbReference type="KEGG" id="ppai:E1956_33255"/>
<dbReference type="SMART" id="SM00448">
    <property type="entry name" value="REC"/>
    <property type="match status" value="1"/>
</dbReference>
<dbReference type="GO" id="GO:0000160">
    <property type="term" value="P:phosphorelay signal transduction system"/>
    <property type="evidence" value="ECO:0007669"/>
    <property type="project" value="InterPro"/>
</dbReference>
<proteinExistence type="predicted"/>
<dbReference type="OrthoDB" id="9103936at2"/>
<protein>
    <submittedName>
        <fullName evidence="4">Response regulator</fullName>
    </submittedName>
</protein>
<evidence type="ECO:0000313" key="4">
    <source>
        <dbReference type="EMBL" id="QBR02426.1"/>
    </source>
</evidence>
<feature type="domain" description="Response regulatory" evidence="3">
    <location>
        <begin position="3"/>
        <end position="117"/>
    </location>
</feature>